<keyword evidence="2" id="KW-1185">Reference proteome</keyword>
<dbReference type="OrthoDB" id="70765at2"/>
<reference evidence="1 2" key="2">
    <citation type="submission" date="2019-05" db="EMBL/GenBank/DDBJ databases">
        <title>Glycomyces buryatensis sp. nov.</title>
        <authorList>
            <person name="Nikitina E."/>
        </authorList>
    </citation>
    <scope>NUCLEOTIDE SEQUENCE [LARGE SCALE GENOMIC DNA]</scope>
    <source>
        <strain evidence="1 2">18</strain>
    </source>
</reference>
<dbReference type="EMBL" id="STGY01000086">
    <property type="protein sequence ID" value="THV32912.1"/>
    <property type="molecule type" value="Genomic_DNA"/>
</dbReference>
<dbReference type="SUPFAM" id="SSF53474">
    <property type="entry name" value="alpha/beta-Hydrolases"/>
    <property type="match status" value="1"/>
</dbReference>
<evidence type="ECO:0000313" key="2">
    <source>
        <dbReference type="Proteomes" id="UP000308760"/>
    </source>
</evidence>
<evidence type="ECO:0000313" key="1">
    <source>
        <dbReference type="EMBL" id="THV32912.1"/>
    </source>
</evidence>
<gene>
    <name evidence="1" type="ORF">FAB82_26790</name>
</gene>
<sequence length="178" mass="18460">MADVVVIPGGMYGPGAGMLAYVPAVAERIGATVHRYTWSHQPVDVFEPGIESWVTGEVGPFVDAIGGSPLLVGKSLGTNAAALAAERGLPAIWLTPVLTLPWVVDALSAATAPFLLVGGTADRLWDGEAARRLSPHVLEVDGADHGMFAPGPVTESITVLAQIVAAVEGFLDTIDWPN</sequence>
<dbReference type="AlphaFoldDB" id="A0A4S8PTC7"/>
<dbReference type="Proteomes" id="UP000308760">
    <property type="component" value="Unassembled WGS sequence"/>
</dbReference>
<proteinExistence type="predicted"/>
<dbReference type="Gene3D" id="3.40.50.1820">
    <property type="entry name" value="alpha/beta hydrolase"/>
    <property type="match status" value="1"/>
</dbReference>
<reference evidence="2" key="1">
    <citation type="submission" date="2019-04" db="EMBL/GenBank/DDBJ databases">
        <title>Nocardioides xinjiangensis sp. nov.</title>
        <authorList>
            <person name="Liu S."/>
        </authorList>
    </citation>
    <scope>NUCLEOTIDE SEQUENCE [LARGE SCALE GENOMIC DNA]</scope>
    <source>
        <strain evidence="2">18</strain>
    </source>
</reference>
<comment type="caution">
    <text evidence="1">The sequence shown here is derived from an EMBL/GenBank/DDBJ whole genome shotgun (WGS) entry which is preliminary data.</text>
</comment>
<organism evidence="1 2">
    <name type="scientific">Glycomyces buryatensis</name>
    <dbReference type="NCBI Taxonomy" id="2570927"/>
    <lineage>
        <taxon>Bacteria</taxon>
        <taxon>Bacillati</taxon>
        <taxon>Actinomycetota</taxon>
        <taxon>Actinomycetes</taxon>
        <taxon>Glycomycetales</taxon>
        <taxon>Glycomycetaceae</taxon>
        <taxon>Glycomyces</taxon>
    </lineage>
</organism>
<name>A0A4S8PTC7_9ACTN</name>
<protein>
    <submittedName>
        <fullName evidence="1">Alpha/beta hydrolase</fullName>
    </submittedName>
</protein>
<accession>A0A4S8PTC7</accession>
<keyword evidence="1" id="KW-0378">Hydrolase</keyword>
<dbReference type="GO" id="GO:0016787">
    <property type="term" value="F:hydrolase activity"/>
    <property type="evidence" value="ECO:0007669"/>
    <property type="project" value="UniProtKB-KW"/>
</dbReference>
<dbReference type="InterPro" id="IPR029058">
    <property type="entry name" value="AB_hydrolase_fold"/>
</dbReference>